<name>A0P2M9_ROSAI</name>
<evidence type="ECO:0000313" key="1">
    <source>
        <dbReference type="EMBL" id="EAV40682.1"/>
    </source>
</evidence>
<sequence>MIKGFKNELTEQIADGSVKKG</sequence>
<reference evidence="1 2" key="1">
    <citation type="submission" date="2006-05" db="EMBL/GenBank/DDBJ databases">
        <authorList>
            <person name="King G."/>
            <person name="Ferriera S."/>
            <person name="Johnson J."/>
            <person name="Kravitz S."/>
            <person name="Beeson K."/>
            <person name="Sutton G."/>
            <person name="Rogers Y.-H."/>
            <person name="Friedman R."/>
            <person name="Frazier M."/>
            <person name="Venter J.C."/>
        </authorList>
    </citation>
    <scope>NUCLEOTIDE SEQUENCE [LARGE SCALE GENOMIC DNA]</scope>
    <source>
        <strain evidence="2">ATCC 25650 / DSM 13394 / JCM 20685 / NBRC 16684 / NCIMB 2208 / IAM 12614 / B1</strain>
    </source>
</reference>
<accession>A0P2M9</accession>
<organism evidence="1 2">
    <name type="scientific">Roseibium aggregatum (strain ATCC 25650 / DSM 13394 / JCM 20685 / NBRC 16684 / NCIMB 2208 / IAM 12614 / B1)</name>
    <name type="common">Stappia aggregata</name>
    <dbReference type="NCBI Taxonomy" id="384765"/>
    <lineage>
        <taxon>Bacteria</taxon>
        <taxon>Pseudomonadati</taxon>
        <taxon>Pseudomonadota</taxon>
        <taxon>Alphaproteobacteria</taxon>
        <taxon>Hyphomicrobiales</taxon>
        <taxon>Stappiaceae</taxon>
        <taxon>Roseibium</taxon>
    </lineage>
</organism>
<dbReference type="AlphaFoldDB" id="A0P2M9"/>
<proteinExistence type="predicted"/>
<protein>
    <submittedName>
        <fullName evidence="1">Uncharacterized protein</fullName>
    </submittedName>
</protein>
<gene>
    <name evidence="1" type="ORF">SIAM614_00532</name>
</gene>
<comment type="caution">
    <text evidence="1">The sequence shown here is derived from an EMBL/GenBank/DDBJ whole genome shotgun (WGS) entry which is preliminary data.</text>
</comment>
<evidence type="ECO:0000313" key="2">
    <source>
        <dbReference type="Proteomes" id="UP000004848"/>
    </source>
</evidence>
<dbReference type="EMBL" id="AAUW01000027">
    <property type="protein sequence ID" value="EAV40682.1"/>
    <property type="molecule type" value="Genomic_DNA"/>
</dbReference>
<dbReference type="Proteomes" id="UP000004848">
    <property type="component" value="Unassembled WGS sequence"/>
</dbReference>